<organism evidence="1 2">
    <name type="scientific">Auriscalpium vulgare</name>
    <dbReference type="NCBI Taxonomy" id="40419"/>
    <lineage>
        <taxon>Eukaryota</taxon>
        <taxon>Fungi</taxon>
        <taxon>Dikarya</taxon>
        <taxon>Basidiomycota</taxon>
        <taxon>Agaricomycotina</taxon>
        <taxon>Agaricomycetes</taxon>
        <taxon>Russulales</taxon>
        <taxon>Auriscalpiaceae</taxon>
        <taxon>Auriscalpium</taxon>
    </lineage>
</organism>
<sequence>MSHSDSDQGPGSPGSSEHSQLTELSDSVPYNDQYAAVPLAPPAAAVAQDLAITATEQSEQAAAAHRRVNHAVSIVKPPVESQTIIKPHKASPQEYSGDVASHQGHIDRVRQGNVNMTALLNSTELPAVQNMGVDQQATAFVETLPSGQYTRLYNAVAGNQELQLFAKSFAEFTEQSFEAYCDGITRAIGSLDGDVLTPRRKITSRYCDQPPEGIDVQKPDAAPIPVEFYGEVERTGRFKWSQNAAVVELTRSADFPNRIQETIRHKAKLILDHQLGRSFVLAISISGHFIQVDIFDRNGRVQYKYSNDNDRLFRLLLTLIYAPDRYLGIDETVEWSSTGEIAKVKYRGEYYRYRYTLYNESSLHGPASWAYVVEKDCKTYTLRDSYPDQSRTHLNGSFLAAARAAGARVPVLVGPQDKEEEDEEGGLQEEEVVLDDYPSDTVLAAKRRSPPSQEHVAKVLEELAAVTAAQRRIDAVKKAERAEEQGEEGSKGHQGMKKKLNTDDAAYGSRSRSRSQLKRPRTSTAPGDVEVKVKVKLEDEDGLDVAVEDKVVKDEQVVEVDDVCAYRRHCRLLTRSIVLPITDFTTKIEFLNVFKDVIESHKILTEKNILHRDFTIRNFGLETFVQALEGSRPPHPSVKVGRGMISSFDHAIYTNKPDRKTAKAPRPTNLLSLPIELAISPEKVTETWRHDLERLFWHLSYLCCAYVGPTKPYHGGSVDKEWNRNVLPLVTGKRGTNGDRKVGIITGYERFLVHFTPYFDFMKPSMRKLHGFMWHGVADGFISSSNITHDQFLQCIEEALIVARTIPEVEEEPEPNTVRATKRKKPSASPPRRAPPRSAHLPNGAYDETEFEEDEDEYEDEG</sequence>
<accession>A0ACB8R5D3</accession>
<keyword evidence="2" id="KW-1185">Reference proteome</keyword>
<proteinExistence type="predicted"/>
<comment type="caution">
    <text evidence="1">The sequence shown here is derived from an EMBL/GenBank/DDBJ whole genome shotgun (WGS) entry which is preliminary data.</text>
</comment>
<dbReference type="Proteomes" id="UP000814033">
    <property type="component" value="Unassembled WGS sequence"/>
</dbReference>
<evidence type="ECO:0000313" key="1">
    <source>
        <dbReference type="EMBL" id="KAI0039341.1"/>
    </source>
</evidence>
<protein>
    <submittedName>
        <fullName evidence="1">Uncharacterized protein</fullName>
    </submittedName>
</protein>
<reference evidence="1" key="2">
    <citation type="journal article" date="2022" name="New Phytol.">
        <title>Evolutionary transition to the ectomycorrhizal habit in the genomes of a hyperdiverse lineage of mushroom-forming fungi.</title>
        <authorList>
            <person name="Looney B."/>
            <person name="Miyauchi S."/>
            <person name="Morin E."/>
            <person name="Drula E."/>
            <person name="Courty P.E."/>
            <person name="Kohler A."/>
            <person name="Kuo A."/>
            <person name="LaButti K."/>
            <person name="Pangilinan J."/>
            <person name="Lipzen A."/>
            <person name="Riley R."/>
            <person name="Andreopoulos W."/>
            <person name="He G."/>
            <person name="Johnson J."/>
            <person name="Nolan M."/>
            <person name="Tritt A."/>
            <person name="Barry K.W."/>
            <person name="Grigoriev I.V."/>
            <person name="Nagy L.G."/>
            <person name="Hibbett D."/>
            <person name="Henrissat B."/>
            <person name="Matheny P.B."/>
            <person name="Labbe J."/>
            <person name="Martin F.M."/>
        </authorList>
    </citation>
    <scope>NUCLEOTIDE SEQUENCE</scope>
    <source>
        <strain evidence="1">FP105234-sp</strain>
    </source>
</reference>
<gene>
    <name evidence="1" type="ORF">FA95DRAFT_1612642</name>
</gene>
<dbReference type="EMBL" id="MU276317">
    <property type="protein sequence ID" value="KAI0039341.1"/>
    <property type="molecule type" value="Genomic_DNA"/>
</dbReference>
<reference evidence="1" key="1">
    <citation type="submission" date="2021-02" db="EMBL/GenBank/DDBJ databases">
        <authorList>
            <consortium name="DOE Joint Genome Institute"/>
            <person name="Ahrendt S."/>
            <person name="Looney B.P."/>
            <person name="Miyauchi S."/>
            <person name="Morin E."/>
            <person name="Drula E."/>
            <person name="Courty P.E."/>
            <person name="Chicoki N."/>
            <person name="Fauchery L."/>
            <person name="Kohler A."/>
            <person name="Kuo A."/>
            <person name="Labutti K."/>
            <person name="Pangilinan J."/>
            <person name="Lipzen A."/>
            <person name="Riley R."/>
            <person name="Andreopoulos W."/>
            <person name="He G."/>
            <person name="Johnson J."/>
            <person name="Barry K.W."/>
            <person name="Grigoriev I.V."/>
            <person name="Nagy L."/>
            <person name="Hibbett D."/>
            <person name="Henrissat B."/>
            <person name="Matheny P.B."/>
            <person name="Labbe J."/>
            <person name="Martin F."/>
        </authorList>
    </citation>
    <scope>NUCLEOTIDE SEQUENCE</scope>
    <source>
        <strain evidence="1">FP105234-sp</strain>
    </source>
</reference>
<name>A0ACB8R5D3_9AGAM</name>
<evidence type="ECO:0000313" key="2">
    <source>
        <dbReference type="Proteomes" id="UP000814033"/>
    </source>
</evidence>